<proteinExistence type="predicted"/>
<sequence length="98" mass="11213">MQISLLRIELLSHDPFEVILRDMLLTAEEPLHSRKQMESRGFQVQSVCGLMDISKVPSRIFETTQEGKLPPEIEPELGTFSFSSIGIREEMHCVENPQ</sequence>
<protein>
    <submittedName>
        <fullName evidence="1">Uncharacterized protein</fullName>
    </submittedName>
</protein>
<name>A0A8T0F185_ARGBR</name>
<organism evidence="1 2">
    <name type="scientific">Argiope bruennichi</name>
    <name type="common">Wasp spider</name>
    <name type="synonym">Aranea bruennichi</name>
    <dbReference type="NCBI Taxonomy" id="94029"/>
    <lineage>
        <taxon>Eukaryota</taxon>
        <taxon>Metazoa</taxon>
        <taxon>Ecdysozoa</taxon>
        <taxon>Arthropoda</taxon>
        <taxon>Chelicerata</taxon>
        <taxon>Arachnida</taxon>
        <taxon>Araneae</taxon>
        <taxon>Araneomorphae</taxon>
        <taxon>Entelegynae</taxon>
        <taxon>Araneoidea</taxon>
        <taxon>Araneidae</taxon>
        <taxon>Argiope</taxon>
    </lineage>
</organism>
<dbReference type="EMBL" id="JABXBU010001863">
    <property type="protein sequence ID" value="KAF8782749.1"/>
    <property type="molecule type" value="Genomic_DNA"/>
</dbReference>
<dbReference type="AlphaFoldDB" id="A0A8T0F185"/>
<comment type="caution">
    <text evidence="1">The sequence shown here is derived from an EMBL/GenBank/DDBJ whole genome shotgun (WGS) entry which is preliminary data.</text>
</comment>
<dbReference type="Proteomes" id="UP000807504">
    <property type="component" value="Unassembled WGS sequence"/>
</dbReference>
<evidence type="ECO:0000313" key="1">
    <source>
        <dbReference type="EMBL" id="KAF8782749.1"/>
    </source>
</evidence>
<evidence type="ECO:0000313" key="2">
    <source>
        <dbReference type="Proteomes" id="UP000807504"/>
    </source>
</evidence>
<reference evidence="1" key="1">
    <citation type="journal article" date="2020" name="bioRxiv">
        <title>Chromosome-level reference genome of the European wasp spider Argiope bruennichi: a resource for studies on range expansion and evolutionary adaptation.</title>
        <authorList>
            <person name="Sheffer M.M."/>
            <person name="Hoppe A."/>
            <person name="Krehenwinkel H."/>
            <person name="Uhl G."/>
            <person name="Kuss A.W."/>
            <person name="Jensen L."/>
            <person name="Jensen C."/>
            <person name="Gillespie R.G."/>
            <person name="Hoff K.J."/>
            <person name="Prost S."/>
        </authorList>
    </citation>
    <scope>NUCLEOTIDE SEQUENCE</scope>
</reference>
<keyword evidence="2" id="KW-1185">Reference proteome</keyword>
<reference evidence="1" key="2">
    <citation type="submission" date="2020-06" db="EMBL/GenBank/DDBJ databases">
        <authorList>
            <person name="Sheffer M."/>
        </authorList>
    </citation>
    <scope>NUCLEOTIDE SEQUENCE</scope>
</reference>
<gene>
    <name evidence="1" type="ORF">HNY73_012994</name>
</gene>
<accession>A0A8T0F185</accession>